<accession>A0AC58T5S4</accession>
<organism evidence="1 2">
    <name type="scientific">Nicotiana tabacum</name>
    <name type="common">Common tobacco</name>
    <dbReference type="NCBI Taxonomy" id="4097"/>
    <lineage>
        <taxon>Eukaryota</taxon>
        <taxon>Viridiplantae</taxon>
        <taxon>Streptophyta</taxon>
        <taxon>Embryophyta</taxon>
        <taxon>Tracheophyta</taxon>
        <taxon>Spermatophyta</taxon>
        <taxon>Magnoliopsida</taxon>
        <taxon>eudicotyledons</taxon>
        <taxon>Gunneridae</taxon>
        <taxon>Pentapetalae</taxon>
        <taxon>asterids</taxon>
        <taxon>lamiids</taxon>
        <taxon>Solanales</taxon>
        <taxon>Solanaceae</taxon>
        <taxon>Nicotianoideae</taxon>
        <taxon>Nicotianeae</taxon>
        <taxon>Nicotiana</taxon>
    </lineage>
</organism>
<evidence type="ECO:0000313" key="2">
    <source>
        <dbReference type="RefSeq" id="XP_075092586.1"/>
    </source>
</evidence>
<name>A0AC58T5S4_TOBAC</name>
<keyword evidence="1" id="KW-1185">Reference proteome</keyword>
<dbReference type="RefSeq" id="XP_075092586.1">
    <property type="nucleotide sequence ID" value="XM_075236485.1"/>
</dbReference>
<proteinExistence type="predicted"/>
<gene>
    <name evidence="2" type="primary">LOC142172794</name>
</gene>
<evidence type="ECO:0000313" key="1">
    <source>
        <dbReference type="Proteomes" id="UP000790787"/>
    </source>
</evidence>
<reference evidence="1" key="1">
    <citation type="journal article" date="2014" name="Nat. Commun.">
        <title>The tobacco genome sequence and its comparison with those of tomato and potato.</title>
        <authorList>
            <person name="Sierro N."/>
            <person name="Battey J.N."/>
            <person name="Ouadi S."/>
            <person name="Bakaher N."/>
            <person name="Bovet L."/>
            <person name="Willig A."/>
            <person name="Goepfert S."/>
            <person name="Peitsch M.C."/>
            <person name="Ivanov N.V."/>
        </authorList>
    </citation>
    <scope>NUCLEOTIDE SEQUENCE [LARGE SCALE GENOMIC DNA]</scope>
</reference>
<sequence>MAYSSNASEVWNDLKERFDKVDCSRNFQIHRVFAIARQGTSSISTYFSKLRALWVEFDSLAPIPGHDAANSREFVQFMEHQKLLQFLIGLNESYEQTRSQLLMMILVPSVNNAYSMLMERESQRTMSNTFTTVDRGEMKALMTTRSGNQQRPKKNYNLQCDICHMKGHTKETCYR</sequence>
<reference evidence="2" key="2">
    <citation type="submission" date="2025-08" db="UniProtKB">
        <authorList>
            <consortium name="RefSeq"/>
        </authorList>
    </citation>
    <scope>IDENTIFICATION</scope>
    <source>
        <tissue evidence="2">Leaf</tissue>
    </source>
</reference>
<protein>
    <submittedName>
        <fullName evidence="2">Uncharacterized protein LOC142172794</fullName>
    </submittedName>
</protein>
<dbReference type="Proteomes" id="UP000790787">
    <property type="component" value="Chromosome 18"/>
</dbReference>